<gene>
    <name evidence="1" type="ORF">DW944_00640</name>
</gene>
<proteinExistence type="predicted"/>
<reference evidence="1 2" key="1">
    <citation type="submission" date="2018-08" db="EMBL/GenBank/DDBJ databases">
        <title>A genome reference for cultivated species of the human gut microbiota.</title>
        <authorList>
            <person name="Zou Y."/>
            <person name="Xue W."/>
            <person name="Luo G."/>
        </authorList>
    </citation>
    <scope>NUCLEOTIDE SEQUENCE [LARGE SCALE GENOMIC DNA]</scope>
    <source>
        <strain evidence="1 2">AM44-11BH</strain>
    </source>
</reference>
<dbReference type="AlphaFoldDB" id="A0A413RD02"/>
<evidence type="ECO:0000313" key="1">
    <source>
        <dbReference type="EMBL" id="RHA20707.1"/>
    </source>
</evidence>
<evidence type="ECO:0000313" key="2">
    <source>
        <dbReference type="Proteomes" id="UP000284779"/>
    </source>
</evidence>
<dbReference type="GO" id="GO:0003824">
    <property type="term" value="F:catalytic activity"/>
    <property type="evidence" value="ECO:0007669"/>
    <property type="project" value="UniProtKB-ARBA"/>
</dbReference>
<dbReference type="EMBL" id="QSFD01000001">
    <property type="protein sequence ID" value="RHA20707.1"/>
    <property type="molecule type" value="Genomic_DNA"/>
</dbReference>
<dbReference type="Gene3D" id="2.70.98.40">
    <property type="entry name" value="Glycoside hydrolase, family 65, N-terminal domain"/>
    <property type="match status" value="1"/>
</dbReference>
<name>A0A413RD02_9FIRM</name>
<dbReference type="SUPFAM" id="SSF48208">
    <property type="entry name" value="Six-hairpin glycosidases"/>
    <property type="match status" value="1"/>
</dbReference>
<protein>
    <submittedName>
        <fullName evidence="1">Cellobiose phosphorylase</fullName>
    </submittedName>
</protein>
<comment type="caution">
    <text evidence="1">The sequence shown here is derived from an EMBL/GenBank/DDBJ whole genome shotgun (WGS) entry which is preliminary data.</text>
</comment>
<dbReference type="InterPro" id="IPR037018">
    <property type="entry name" value="GH65_N"/>
</dbReference>
<dbReference type="GO" id="GO:0005975">
    <property type="term" value="P:carbohydrate metabolic process"/>
    <property type="evidence" value="ECO:0007669"/>
    <property type="project" value="InterPro"/>
</dbReference>
<organism evidence="1 2">
    <name type="scientific">Eubacterium ventriosum</name>
    <dbReference type="NCBI Taxonomy" id="39496"/>
    <lineage>
        <taxon>Bacteria</taxon>
        <taxon>Bacillati</taxon>
        <taxon>Bacillota</taxon>
        <taxon>Clostridia</taxon>
        <taxon>Eubacteriales</taxon>
        <taxon>Eubacteriaceae</taxon>
        <taxon>Eubacterium</taxon>
    </lineage>
</organism>
<dbReference type="Proteomes" id="UP000284779">
    <property type="component" value="Unassembled WGS sequence"/>
</dbReference>
<dbReference type="RefSeq" id="WP_117900290.1">
    <property type="nucleotide sequence ID" value="NZ_CATWJF010000011.1"/>
</dbReference>
<keyword evidence="2" id="KW-1185">Reference proteome</keyword>
<dbReference type="InterPro" id="IPR008928">
    <property type="entry name" value="6-hairpin_glycosidase_sf"/>
</dbReference>
<accession>A0A413RD02</accession>
<sequence>MESYRLEGQTFVIDDYDRKPAFSSFLPGLAGVKGIPLWTFYTNRGQGMNSFGIDNKGNAIMEFNSANTAFENTQVKGFRTFLKIDGEYYEPFFTYEKEAKRQMRMNKNSFKIIETNEKYGIEVTVNYYVLPNESIGALVRQVSVKNIGDSAKEVQVIDGLPKIITYGIANGEFKEMSNLFKSWADIRNLENKVPYYTLRASTKDSAEVSDVEGGYYYLTVRDGKLQDVIYDVDTVFGYDLSLMTPVNFIDGSIEGVLSKEQCFANKVPCGFTPFKEVVEPGKELAFDTMMGFAGSTEQINAKLDTFCGKDYLANKFVEAEELVDSFTSDVKTHTAAGKFDQYIEQCYLDNFLRGGYPYVLNKDGNKSIIHLFSRKHGDPERDYNFFSIAAEYYSQGNGNFRDVSQNRRNDVFFNKDVGEFNVKTFFSLIQADGYNPLEVRPSLFNIKEGKEDEVKAYVADSISGDATAIQNIVAGKFTPGQISNTIAKLQLELKVDDGDFIANILNDCDQNIEAGFAEGYWSDHWDYNMDLVDNYLSIFPDKLDELVFKDNTYKFYDSVAYVVPRSEKYVINKKGAVRQYGMEVEDEAKLARPGFNKWATNWLKTPDEKIYNTTLAVKMITLALSKFAQLDVDGMGVEMEGGKPGWNDAMNGLPGLFGSGTPETFELKRLIKFITDNFNGSETVVMPAEIAKYLDDVKAVLDKYNNGQVSDFEYWDEVATIREKYRESVKLYLSGEETEVSKDYINEVFSAFAAKIDKGIEKAVEMGNGLVPTYFTHEAVDFEPVVDENGNPVMSHYGLQKAVVKEFKTVALPYFLEGPARMMGNVNEETAREMYNSVKKTGLYDEKLAMYKTSASIEECSMENGRCRAFTPGWQERENVFLHMEYKYILSMIRAGICPEFYDTITRALIPFLDPNMYGRSTLENSSFIASSVNPNPDIHGRGFVARLSGSTTEMLSIWIEMFMGGKVFTYEDGKLVLNFTPKLSNWLFDEGKVTFRLLSSCDITYVNETGKNTFGDDAAVVDRVEINGETVSTENKIVGEMAEAVRDGKINNITVYFK</sequence>